<proteinExistence type="predicted"/>
<gene>
    <name evidence="1" type="ORF">ACD_2C00097G0003</name>
</gene>
<comment type="caution">
    <text evidence="1">The sequence shown here is derived from an EMBL/GenBank/DDBJ whole genome shotgun (WGS) entry which is preliminary data.</text>
</comment>
<accession>K2H1Q7</accession>
<dbReference type="EMBL" id="AMFJ01000097">
    <property type="protein sequence ID" value="EKE29780.1"/>
    <property type="molecule type" value="Genomic_DNA"/>
</dbReference>
<organism evidence="1">
    <name type="scientific">uncultured bacterium</name>
    <name type="common">gcode 4</name>
    <dbReference type="NCBI Taxonomy" id="1234023"/>
    <lineage>
        <taxon>Bacteria</taxon>
        <taxon>environmental samples</taxon>
    </lineage>
</organism>
<protein>
    <submittedName>
        <fullName evidence="1">Uncharacterized protein</fullName>
    </submittedName>
</protein>
<reference evidence="1" key="1">
    <citation type="journal article" date="2012" name="Science">
        <title>Fermentation, hydrogen, and sulfur metabolism in multiple uncultivated bacterial phyla.</title>
        <authorList>
            <person name="Wrighton K.C."/>
            <person name="Thomas B.C."/>
            <person name="Sharon I."/>
            <person name="Miller C.S."/>
            <person name="Castelle C.J."/>
            <person name="VerBerkmoes N.C."/>
            <person name="Wilkins M.J."/>
            <person name="Hettich R.L."/>
            <person name="Lipton M.S."/>
            <person name="Williams K.H."/>
            <person name="Long P.E."/>
            <person name="Banfield J.F."/>
        </authorList>
    </citation>
    <scope>NUCLEOTIDE SEQUENCE [LARGE SCALE GENOMIC DNA]</scope>
</reference>
<evidence type="ECO:0000313" key="1">
    <source>
        <dbReference type="EMBL" id="EKE29780.1"/>
    </source>
</evidence>
<dbReference type="Gene3D" id="3.40.50.450">
    <property type="match status" value="1"/>
</dbReference>
<sequence>MSKSIHPVEILEISSDEHLVFLAWPIRWTSDWRKAAIDIIESELPDRNLVFASPDRKGWIKSFTSWKEDFFKRQRNWEQYYLRLAIQKGVVMFWLPGQDIPLEEDGWIQKKSYWAITHVELWQLMVAHPDRMTVGIHGNYKERSTLINDLQQLSYLDLRVPYDHNKLSDFPVWSTLSDTCIRTALLLKSFADR</sequence>
<name>K2H1Q7_9BACT</name>
<dbReference type="AlphaFoldDB" id="K2H1Q7"/>